<dbReference type="CDD" id="cd01644">
    <property type="entry name" value="RT_pepA17"/>
    <property type="match status" value="1"/>
</dbReference>
<dbReference type="SUPFAM" id="SSF56672">
    <property type="entry name" value="DNA/RNA polymerases"/>
    <property type="match status" value="1"/>
</dbReference>
<dbReference type="AlphaFoldDB" id="A0A6G0VQ38"/>
<evidence type="ECO:0000313" key="1">
    <source>
        <dbReference type="EMBL" id="KAF0701906.1"/>
    </source>
</evidence>
<reference evidence="1 2" key="1">
    <citation type="submission" date="2019-08" db="EMBL/GenBank/DDBJ databases">
        <title>Whole genome of Aphis craccivora.</title>
        <authorList>
            <person name="Voronova N.V."/>
            <person name="Shulinski R.S."/>
            <person name="Bandarenka Y.V."/>
            <person name="Zhorov D.G."/>
            <person name="Warner D."/>
        </authorList>
    </citation>
    <scope>NUCLEOTIDE SEQUENCE [LARGE SCALE GENOMIC DNA]</scope>
    <source>
        <strain evidence="1">180601</strain>
        <tissue evidence="1">Whole Body</tissue>
    </source>
</reference>
<dbReference type="Proteomes" id="UP000478052">
    <property type="component" value="Unassembled WGS sequence"/>
</dbReference>
<organism evidence="1 2">
    <name type="scientific">Aphis craccivora</name>
    <name type="common">Cowpea aphid</name>
    <dbReference type="NCBI Taxonomy" id="307492"/>
    <lineage>
        <taxon>Eukaryota</taxon>
        <taxon>Metazoa</taxon>
        <taxon>Ecdysozoa</taxon>
        <taxon>Arthropoda</taxon>
        <taxon>Hexapoda</taxon>
        <taxon>Insecta</taxon>
        <taxon>Pterygota</taxon>
        <taxon>Neoptera</taxon>
        <taxon>Paraneoptera</taxon>
        <taxon>Hemiptera</taxon>
        <taxon>Sternorrhyncha</taxon>
        <taxon>Aphidomorpha</taxon>
        <taxon>Aphidoidea</taxon>
        <taxon>Aphididae</taxon>
        <taxon>Aphidini</taxon>
        <taxon>Aphis</taxon>
        <taxon>Aphis</taxon>
    </lineage>
</organism>
<dbReference type="Pfam" id="PF05380">
    <property type="entry name" value="Peptidase_A17"/>
    <property type="match status" value="1"/>
</dbReference>
<protein>
    <submittedName>
        <fullName evidence="1">Integrase catalytic domain-containing protein</fullName>
    </submittedName>
</protein>
<accession>A0A6G0VQ38</accession>
<sequence length="699" mass="77833">SLGLKLNSTSSSIIGVGSMTSAAQSACQTTVTSRFSDYTINTTFHLLPVIVQSLPSQPVSCNLINIPPRIRQLLADPQFHVPGVVDVLLGADIFFDAFQQRKLPLSHCSSLIQTRFGWIVSGKLPVVTSGNTHSSLAVLEDSALALFTTHAKMSKAGEEDKADHHFMTTYSHSPTGRFIVRLPLSQSPQVLGDSKLMARKRFFALEKRLASNPVMADQYKTFMAEYLALGHMELADLSFQGPKYYLPHHAVLKTDSTTTKLRVVFDGSAPSSSGLSLNDIMLRGPKLQPDLINILWRFRLHSIAFTADVEKMYRQVAVNPDDCELQHILYRSSPEDPLKDYVLRTVTYGTKSASFLSIRCLVQIAHDCADTDQKRIILKDFYVDDLLSGGSTWETCYTIYKKLQATLGSHGFTLRKWCSSSTELMKHIPDTPSDPNFVVRLGEDGIVSTLGLSWQPMSDSFRFVVKHWQPSLHMTKRNLLSDINSIFDPIGLITPVLIKGKIFLQQLWVLKMGWDDPLTADLQLRWTSFYSSLQHLNQVVIPRKVILNSSTRVELHGFSDASQEAFGACIYVRSVADNGQVQVRLLTSKSKVASLRATTIPRLELCGAVLAAELIHDVLGELRMLNIIVKPSDVHLWTDSSIVLAWIKSANLFQSYVANRIARIRDVSSQNQWKHVSSIDNPADLISRGVNSVDISTST</sequence>
<dbReference type="PANTHER" id="PTHR47331">
    <property type="entry name" value="PHD-TYPE DOMAIN-CONTAINING PROTEIN"/>
    <property type="match status" value="1"/>
</dbReference>
<keyword evidence="2" id="KW-1185">Reference proteome</keyword>
<dbReference type="InterPro" id="IPR008042">
    <property type="entry name" value="Retrotrans_Pao"/>
</dbReference>
<feature type="non-terminal residue" evidence="1">
    <location>
        <position position="699"/>
    </location>
</feature>
<dbReference type="EMBL" id="VUJU01014511">
    <property type="protein sequence ID" value="KAF0701906.1"/>
    <property type="molecule type" value="Genomic_DNA"/>
</dbReference>
<name>A0A6G0VQ38_APHCR</name>
<proteinExistence type="predicted"/>
<evidence type="ECO:0000313" key="2">
    <source>
        <dbReference type="Proteomes" id="UP000478052"/>
    </source>
</evidence>
<dbReference type="InterPro" id="IPR043502">
    <property type="entry name" value="DNA/RNA_pol_sf"/>
</dbReference>
<dbReference type="GO" id="GO:0071897">
    <property type="term" value="P:DNA biosynthetic process"/>
    <property type="evidence" value="ECO:0007669"/>
    <property type="project" value="UniProtKB-ARBA"/>
</dbReference>
<dbReference type="OrthoDB" id="6626266at2759"/>
<gene>
    <name evidence="1" type="ORF">FWK35_00038345</name>
</gene>
<comment type="caution">
    <text evidence="1">The sequence shown here is derived from an EMBL/GenBank/DDBJ whole genome shotgun (WGS) entry which is preliminary data.</text>
</comment>
<feature type="non-terminal residue" evidence="1">
    <location>
        <position position="1"/>
    </location>
</feature>
<dbReference type="PANTHER" id="PTHR47331:SF5">
    <property type="entry name" value="RIBONUCLEASE H"/>
    <property type="match status" value="1"/>
</dbReference>